<dbReference type="OrthoDB" id="871343at2"/>
<keyword evidence="1" id="KW-0418">Kinase</keyword>
<dbReference type="InterPro" id="IPR052519">
    <property type="entry name" value="Euk-type_GlcNAc_Kinase"/>
</dbReference>
<sequence>MILLADSGSTKTDWRLLATPDSAQQVISDGINPYFEDSEQIITKLRQQLIPSIDPESVSRIFYYGTGCNSPASCGTVETALRTLFPGLTAVEVASDMVGAARGAAGQEQGIVCILGTGSNACCYDGHEIVRWGQPLGFWLGDEGSGGYLGKTLVRDAFQHRMPAGLREVFDRQYQLDRATLLENAYRKPFPNRYFAAFTPFLSEHLTHPYVQQLVRQAFRDFLTIYVKPFPEAADWPVHFVGSIAWYFAEILRDEVTGNSCRMGDILKAPGDGLVRYHRQISSRNG</sequence>
<accession>A0A1S2VL09</accession>
<dbReference type="Proteomes" id="UP000181790">
    <property type="component" value="Unassembled WGS sequence"/>
</dbReference>
<gene>
    <name evidence="1" type="ORF">BLX24_11705</name>
</gene>
<name>A0A1S2VL09_9BACT</name>
<keyword evidence="1" id="KW-0808">Transferase</keyword>
<dbReference type="InterPro" id="IPR043129">
    <property type="entry name" value="ATPase_NBD"/>
</dbReference>
<dbReference type="PANTHER" id="PTHR43190">
    <property type="entry name" value="N-ACETYL-D-GLUCOSAMINE KINASE"/>
    <property type="match status" value="1"/>
</dbReference>
<keyword evidence="2" id="KW-1185">Reference proteome</keyword>
<organism evidence="1 2">
    <name type="scientific">Arsenicibacter rosenii</name>
    <dbReference type="NCBI Taxonomy" id="1750698"/>
    <lineage>
        <taxon>Bacteria</taxon>
        <taxon>Pseudomonadati</taxon>
        <taxon>Bacteroidota</taxon>
        <taxon>Cytophagia</taxon>
        <taxon>Cytophagales</taxon>
        <taxon>Spirosomataceae</taxon>
        <taxon>Arsenicibacter</taxon>
    </lineage>
</organism>
<dbReference type="Gene3D" id="1.10.720.160">
    <property type="match status" value="1"/>
</dbReference>
<dbReference type="RefSeq" id="WP_071503337.1">
    <property type="nucleotide sequence ID" value="NZ_MORL01000005.1"/>
</dbReference>
<proteinExistence type="predicted"/>
<reference evidence="1 2" key="1">
    <citation type="submission" date="2016-10" db="EMBL/GenBank/DDBJ databases">
        <title>Arsenicibacter rosenii gen. nov., sp. nov., an efficient arsenic-methylating bacterium isolated from an arsenic-contaminated paddy soil.</title>
        <authorList>
            <person name="Huang K."/>
        </authorList>
    </citation>
    <scope>NUCLEOTIDE SEQUENCE [LARGE SCALE GENOMIC DNA]</scope>
    <source>
        <strain evidence="1 2">SM-1</strain>
    </source>
</reference>
<evidence type="ECO:0000313" key="1">
    <source>
        <dbReference type="EMBL" id="OIN58886.1"/>
    </source>
</evidence>
<dbReference type="Gene3D" id="3.30.420.40">
    <property type="match status" value="2"/>
</dbReference>
<protein>
    <submittedName>
        <fullName evidence="1">N-acetylglucosamine kinase</fullName>
    </submittedName>
</protein>
<dbReference type="AlphaFoldDB" id="A0A1S2VL09"/>
<dbReference type="SUPFAM" id="SSF53067">
    <property type="entry name" value="Actin-like ATPase domain"/>
    <property type="match status" value="2"/>
</dbReference>
<evidence type="ECO:0000313" key="2">
    <source>
        <dbReference type="Proteomes" id="UP000181790"/>
    </source>
</evidence>
<dbReference type="GO" id="GO:0016301">
    <property type="term" value="F:kinase activity"/>
    <property type="evidence" value="ECO:0007669"/>
    <property type="project" value="UniProtKB-KW"/>
</dbReference>
<dbReference type="EMBL" id="MORL01000005">
    <property type="protein sequence ID" value="OIN58886.1"/>
    <property type="molecule type" value="Genomic_DNA"/>
</dbReference>
<dbReference type="PANTHER" id="PTHR43190:SF3">
    <property type="entry name" value="N-ACETYL-D-GLUCOSAMINE KINASE"/>
    <property type="match status" value="1"/>
</dbReference>
<dbReference type="CDD" id="cd24079">
    <property type="entry name" value="ASKHA_NBD_PG1100-like"/>
    <property type="match status" value="1"/>
</dbReference>
<comment type="caution">
    <text evidence="1">The sequence shown here is derived from an EMBL/GenBank/DDBJ whole genome shotgun (WGS) entry which is preliminary data.</text>
</comment>